<dbReference type="AlphaFoldDB" id="A0A975HN01"/>
<dbReference type="InterPro" id="IPR011990">
    <property type="entry name" value="TPR-like_helical_dom_sf"/>
</dbReference>
<evidence type="ECO:0000313" key="3">
    <source>
        <dbReference type="Proteomes" id="UP000664904"/>
    </source>
</evidence>
<protein>
    <submittedName>
        <fullName evidence="2">Sel1 repeat family protein</fullName>
    </submittedName>
</protein>
<keyword evidence="1" id="KW-1133">Transmembrane helix</keyword>
<dbReference type="Pfam" id="PF08238">
    <property type="entry name" value="Sel1"/>
    <property type="match status" value="2"/>
</dbReference>
<name>A0A975HN01_9GAMM</name>
<feature type="transmembrane region" description="Helical" evidence="1">
    <location>
        <begin position="18"/>
        <end position="35"/>
    </location>
</feature>
<dbReference type="Proteomes" id="UP000664904">
    <property type="component" value="Plasmid unnamed5"/>
</dbReference>
<sequence>MNVLFVAHDWLTEGMSKYKRGIGVICVLVFIGWIVQKQSDARKQELDVIDSPMVHDVYIVDAGKLTPDVNYQQQFKIYQVTEVKDDRVTFKVGRYSYNKYRDIKRGIQLNQLMIDGYFSAMPETWTTKELLANFDSGALYEAHRPVDIFVMGGIVRQRPRLALSYHTDKPNQNNQRAIRFYQTGELEQARLEFEEAANEGDSWGQFNLAEMLRDSSGGKQDVERALYWFNKARQQGLERANTAYENLCAATVGCSN</sequence>
<keyword evidence="2" id="KW-0614">Plasmid</keyword>
<dbReference type="RefSeq" id="WP_208845233.1">
    <property type="nucleotide sequence ID" value="NZ_CP072135.1"/>
</dbReference>
<evidence type="ECO:0000256" key="1">
    <source>
        <dbReference type="SAM" id="Phobius"/>
    </source>
</evidence>
<keyword evidence="1" id="KW-0472">Membrane</keyword>
<keyword evidence="3" id="KW-1185">Reference proteome</keyword>
<accession>A0A975HN01</accession>
<dbReference type="EMBL" id="CP072135">
    <property type="protein sequence ID" value="QTH73614.1"/>
    <property type="molecule type" value="Genomic_DNA"/>
</dbReference>
<evidence type="ECO:0000313" key="2">
    <source>
        <dbReference type="EMBL" id="QTH73614.1"/>
    </source>
</evidence>
<proteinExistence type="predicted"/>
<keyword evidence="1" id="KW-0812">Transmembrane</keyword>
<dbReference type="SMART" id="SM00671">
    <property type="entry name" value="SEL1"/>
    <property type="match status" value="1"/>
</dbReference>
<organism evidence="2 3">
    <name type="scientific">Pseudoalteromonas xiamenensis</name>
    <dbReference type="NCBI Taxonomy" id="882626"/>
    <lineage>
        <taxon>Bacteria</taxon>
        <taxon>Pseudomonadati</taxon>
        <taxon>Pseudomonadota</taxon>
        <taxon>Gammaproteobacteria</taxon>
        <taxon>Alteromonadales</taxon>
        <taxon>Pseudoalteromonadaceae</taxon>
        <taxon>Pseudoalteromonas</taxon>
    </lineage>
</organism>
<gene>
    <name evidence="2" type="ORF">J5O05_19300</name>
</gene>
<geneLocation type="plasmid" evidence="2 3">
    <name>unnamed5</name>
</geneLocation>
<dbReference type="Gene3D" id="1.25.40.10">
    <property type="entry name" value="Tetratricopeptide repeat domain"/>
    <property type="match status" value="1"/>
</dbReference>
<dbReference type="KEGG" id="pxi:J5O05_19300"/>
<dbReference type="InterPro" id="IPR006597">
    <property type="entry name" value="Sel1-like"/>
</dbReference>
<reference evidence="2" key="1">
    <citation type="submission" date="2021-03" db="EMBL/GenBank/DDBJ databases">
        <title>Complete Genome of Pseudoalteromonas xiamenensis STKMTI.2, a new potential marine bacterium producing anti-Vibrio compounds.</title>
        <authorList>
            <person name="Handayani D.P."/>
            <person name="Isnansetyo A."/>
            <person name="Istiqomah I."/>
            <person name="Jumina J."/>
        </authorList>
    </citation>
    <scope>NUCLEOTIDE SEQUENCE</scope>
    <source>
        <strain evidence="2">STKMTI.2</strain>
        <plasmid evidence="2">unnamed5</plasmid>
    </source>
</reference>
<dbReference type="SUPFAM" id="SSF81901">
    <property type="entry name" value="HCP-like"/>
    <property type="match status" value="1"/>
</dbReference>